<gene>
    <name evidence="2 4" type="ORF">BDZ99DRAFT_572984</name>
</gene>
<dbReference type="RefSeq" id="XP_033574048.1">
    <property type="nucleotide sequence ID" value="XM_033728250.1"/>
</dbReference>
<organism evidence="2">
    <name type="scientific">Mytilinidion resinicola</name>
    <dbReference type="NCBI Taxonomy" id="574789"/>
    <lineage>
        <taxon>Eukaryota</taxon>
        <taxon>Fungi</taxon>
        <taxon>Dikarya</taxon>
        <taxon>Ascomycota</taxon>
        <taxon>Pezizomycotina</taxon>
        <taxon>Dothideomycetes</taxon>
        <taxon>Pleosporomycetidae</taxon>
        <taxon>Mytilinidiales</taxon>
        <taxon>Mytilinidiaceae</taxon>
        <taxon>Mytilinidion</taxon>
    </lineage>
</organism>
<accession>A0A6A6YGE5</accession>
<evidence type="ECO:0000313" key="3">
    <source>
        <dbReference type="Proteomes" id="UP000504636"/>
    </source>
</evidence>
<dbReference type="AlphaFoldDB" id="A0A6A6YGE5"/>
<keyword evidence="3" id="KW-1185">Reference proteome</keyword>
<reference evidence="4" key="2">
    <citation type="submission" date="2020-04" db="EMBL/GenBank/DDBJ databases">
        <authorList>
            <consortium name="NCBI Genome Project"/>
        </authorList>
    </citation>
    <scope>NUCLEOTIDE SEQUENCE</scope>
    <source>
        <strain evidence="4">CBS 304.34</strain>
    </source>
</reference>
<evidence type="ECO:0000313" key="4">
    <source>
        <dbReference type="RefSeq" id="XP_033574048.1"/>
    </source>
</evidence>
<name>A0A6A6YGE5_9PEZI</name>
<dbReference type="GeneID" id="54469143"/>
<reference evidence="4" key="3">
    <citation type="submission" date="2025-04" db="UniProtKB">
        <authorList>
            <consortium name="RefSeq"/>
        </authorList>
    </citation>
    <scope>IDENTIFICATION</scope>
    <source>
        <strain evidence="4">CBS 304.34</strain>
    </source>
</reference>
<dbReference type="EMBL" id="MU003705">
    <property type="protein sequence ID" value="KAF2807084.1"/>
    <property type="molecule type" value="Genomic_DNA"/>
</dbReference>
<evidence type="ECO:0000256" key="1">
    <source>
        <dbReference type="SAM" id="MobiDB-lite"/>
    </source>
</evidence>
<dbReference type="Proteomes" id="UP000504636">
    <property type="component" value="Unplaced"/>
</dbReference>
<evidence type="ECO:0000313" key="2">
    <source>
        <dbReference type="EMBL" id="KAF2807084.1"/>
    </source>
</evidence>
<protein>
    <submittedName>
        <fullName evidence="2 4">Uncharacterized protein</fullName>
    </submittedName>
</protein>
<sequence>MPSQQVPSSENEASNSAPAQIQTPVDLHQWRTLHRQSFFGLIETLQNNLRISDDSYRMVGVRYHKISPSIREFAAIDATAKTEIAEAFESAISLDELHLFEPFRRAQDVLRHARAAGNPNLALGLTEEGLNMVFQGQAQQEEFSGRIDRLSNWVNALEETDNEWAGNDAGHAMVLE</sequence>
<feature type="region of interest" description="Disordered" evidence="1">
    <location>
        <begin position="1"/>
        <end position="21"/>
    </location>
</feature>
<proteinExistence type="predicted"/>
<dbReference type="OrthoDB" id="10475908at2759"/>
<reference evidence="2 4" key="1">
    <citation type="journal article" date="2020" name="Stud. Mycol.">
        <title>101 Dothideomycetes genomes: a test case for predicting lifestyles and emergence of pathogens.</title>
        <authorList>
            <person name="Haridas S."/>
            <person name="Albert R."/>
            <person name="Binder M."/>
            <person name="Bloem J."/>
            <person name="Labutti K."/>
            <person name="Salamov A."/>
            <person name="Andreopoulos B."/>
            <person name="Baker S."/>
            <person name="Barry K."/>
            <person name="Bills G."/>
            <person name="Bluhm B."/>
            <person name="Cannon C."/>
            <person name="Castanera R."/>
            <person name="Culley D."/>
            <person name="Daum C."/>
            <person name="Ezra D."/>
            <person name="Gonzalez J."/>
            <person name="Henrissat B."/>
            <person name="Kuo A."/>
            <person name="Liang C."/>
            <person name="Lipzen A."/>
            <person name="Lutzoni F."/>
            <person name="Magnuson J."/>
            <person name="Mondo S."/>
            <person name="Nolan M."/>
            <person name="Ohm R."/>
            <person name="Pangilinan J."/>
            <person name="Park H.-J."/>
            <person name="Ramirez L."/>
            <person name="Alfaro M."/>
            <person name="Sun H."/>
            <person name="Tritt A."/>
            <person name="Yoshinaga Y."/>
            <person name="Zwiers L.-H."/>
            <person name="Turgeon B."/>
            <person name="Goodwin S."/>
            <person name="Spatafora J."/>
            <person name="Crous P."/>
            <person name="Grigoriev I."/>
        </authorList>
    </citation>
    <scope>NUCLEOTIDE SEQUENCE</scope>
    <source>
        <strain evidence="2 4">CBS 304.34</strain>
    </source>
</reference>
<feature type="compositionally biased region" description="Low complexity" evidence="1">
    <location>
        <begin position="7"/>
        <end position="19"/>
    </location>
</feature>